<proteinExistence type="predicted"/>
<feature type="transmembrane region" description="Helical" evidence="1">
    <location>
        <begin position="16"/>
        <end position="38"/>
    </location>
</feature>
<keyword evidence="1" id="KW-0812">Transmembrane</keyword>
<evidence type="ECO:0000313" key="3">
    <source>
        <dbReference type="Proteomes" id="UP001596958"/>
    </source>
</evidence>
<dbReference type="EMBL" id="JBHTHU010000021">
    <property type="protein sequence ID" value="MFD0751710.1"/>
    <property type="molecule type" value="Genomic_DNA"/>
</dbReference>
<accession>A0ABW2Z0U8</accession>
<name>A0ABW2Z0U8_9SPHI</name>
<evidence type="ECO:0000313" key="2">
    <source>
        <dbReference type="EMBL" id="MFD0751710.1"/>
    </source>
</evidence>
<protein>
    <submittedName>
        <fullName evidence="2">Uncharacterized protein</fullName>
    </submittedName>
</protein>
<reference evidence="3" key="1">
    <citation type="journal article" date="2019" name="Int. J. Syst. Evol. Microbiol.">
        <title>The Global Catalogue of Microorganisms (GCM) 10K type strain sequencing project: providing services to taxonomists for standard genome sequencing and annotation.</title>
        <authorList>
            <consortium name="The Broad Institute Genomics Platform"/>
            <consortium name="The Broad Institute Genome Sequencing Center for Infectious Disease"/>
            <person name="Wu L."/>
            <person name="Ma J."/>
        </authorList>
    </citation>
    <scope>NUCLEOTIDE SEQUENCE [LARGE SCALE GENOMIC DNA]</scope>
    <source>
        <strain evidence="3">CCUG 63418</strain>
    </source>
</reference>
<keyword evidence="3" id="KW-1185">Reference proteome</keyword>
<sequence length="76" mass="8691">MSLKFDSKQKSLKRRFLLILGAVTAVCVLALGLMVIFWKDMLPQLSSFQRTGFGVLIMVYAVLRFARLLRKDPDEV</sequence>
<organism evidence="2 3">
    <name type="scientific">Mucilaginibacter calamicampi</name>
    <dbReference type="NCBI Taxonomy" id="1302352"/>
    <lineage>
        <taxon>Bacteria</taxon>
        <taxon>Pseudomonadati</taxon>
        <taxon>Bacteroidota</taxon>
        <taxon>Sphingobacteriia</taxon>
        <taxon>Sphingobacteriales</taxon>
        <taxon>Sphingobacteriaceae</taxon>
        <taxon>Mucilaginibacter</taxon>
    </lineage>
</organism>
<evidence type="ECO:0000256" key="1">
    <source>
        <dbReference type="SAM" id="Phobius"/>
    </source>
</evidence>
<dbReference type="Proteomes" id="UP001596958">
    <property type="component" value="Unassembled WGS sequence"/>
</dbReference>
<gene>
    <name evidence="2" type="ORF">ACFQZS_16280</name>
</gene>
<keyword evidence="1" id="KW-1133">Transmembrane helix</keyword>
<dbReference type="RefSeq" id="WP_377101998.1">
    <property type="nucleotide sequence ID" value="NZ_JBHTHU010000021.1"/>
</dbReference>
<keyword evidence="1" id="KW-0472">Membrane</keyword>
<comment type="caution">
    <text evidence="2">The sequence shown here is derived from an EMBL/GenBank/DDBJ whole genome shotgun (WGS) entry which is preliminary data.</text>
</comment>
<feature type="transmembrane region" description="Helical" evidence="1">
    <location>
        <begin position="50"/>
        <end position="69"/>
    </location>
</feature>